<gene>
    <name evidence="2" type="ORF">ES332_D08G164700v1</name>
</gene>
<reference evidence="2 3" key="1">
    <citation type="submission" date="2019-07" db="EMBL/GenBank/DDBJ databases">
        <title>WGS assembly of Gossypium tomentosum.</title>
        <authorList>
            <person name="Chen Z.J."/>
            <person name="Sreedasyam A."/>
            <person name="Ando A."/>
            <person name="Song Q."/>
            <person name="De L."/>
            <person name="Hulse-Kemp A."/>
            <person name="Ding M."/>
            <person name="Ye W."/>
            <person name="Kirkbride R."/>
            <person name="Jenkins J."/>
            <person name="Plott C."/>
            <person name="Lovell J."/>
            <person name="Lin Y.-M."/>
            <person name="Vaughn R."/>
            <person name="Liu B."/>
            <person name="Li W."/>
            <person name="Simpson S."/>
            <person name="Scheffler B."/>
            <person name="Saski C."/>
            <person name="Grover C."/>
            <person name="Hu G."/>
            <person name="Conover J."/>
            <person name="Carlson J."/>
            <person name="Shu S."/>
            <person name="Boston L."/>
            <person name="Williams M."/>
            <person name="Peterson D."/>
            <person name="Mcgee K."/>
            <person name="Jones D."/>
            <person name="Wendel J."/>
            <person name="Stelly D."/>
            <person name="Grimwood J."/>
            <person name="Schmutz J."/>
        </authorList>
    </citation>
    <scope>NUCLEOTIDE SEQUENCE [LARGE SCALE GENOMIC DNA]</scope>
    <source>
        <strain evidence="2">7179.01</strain>
    </source>
</reference>
<organism evidence="2 3">
    <name type="scientific">Gossypium tomentosum</name>
    <name type="common">Hawaiian cotton</name>
    <name type="synonym">Gossypium sandvicense</name>
    <dbReference type="NCBI Taxonomy" id="34277"/>
    <lineage>
        <taxon>Eukaryota</taxon>
        <taxon>Viridiplantae</taxon>
        <taxon>Streptophyta</taxon>
        <taxon>Embryophyta</taxon>
        <taxon>Tracheophyta</taxon>
        <taxon>Spermatophyta</taxon>
        <taxon>Magnoliopsida</taxon>
        <taxon>eudicotyledons</taxon>
        <taxon>Gunneridae</taxon>
        <taxon>Pentapetalae</taxon>
        <taxon>rosids</taxon>
        <taxon>malvids</taxon>
        <taxon>Malvales</taxon>
        <taxon>Malvaceae</taxon>
        <taxon>Malvoideae</taxon>
        <taxon>Gossypium</taxon>
    </lineage>
</organism>
<evidence type="ECO:0000313" key="2">
    <source>
        <dbReference type="EMBL" id="TYH58578.1"/>
    </source>
</evidence>
<dbReference type="EMBL" id="CM017630">
    <property type="protein sequence ID" value="TYH58578.1"/>
    <property type="molecule type" value="Genomic_DNA"/>
</dbReference>
<evidence type="ECO:0000313" key="3">
    <source>
        <dbReference type="Proteomes" id="UP000322667"/>
    </source>
</evidence>
<dbReference type="AlphaFoldDB" id="A0A5D2JUS0"/>
<dbReference type="InterPro" id="IPR018289">
    <property type="entry name" value="MULE_transposase_dom"/>
</dbReference>
<dbReference type="PANTHER" id="PTHR31569:SF4">
    <property type="entry name" value="SWIM-TYPE DOMAIN-CONTAINING PROTEIN"/>
    <property type="match status" value="1"/>
</dbReference>
<accession>A0A5D2JUS0</accession>
<dbReference type="InterPro" id="IPR052579">
    <property type="entry name" value="Zinc_finger_SWIM"/>
</dbReference>
<feature type="domain" description="MULE transposase" evidence="1">
    <location>
        <begin position="164"/>
        <end position="252"/>
    </location>
</feature>
<protein>
    <recommendedName>
        <fullName evidence="1">MULE transposase domain-containing protein</fullName>
    </recommendedName>
</protein>
<sequence>MSNFYGSNLNEGNEISMVTSPFFTDRLMQWVQNTTFSFGYIIVTRRSKAKENGVVFYVTFICDRGGEYKFKESSSYLKQIDGWTLRVICDQHNHPLAQLMEGHAYARQWKEKEKKLLVDLTSKNVTPRDILSTLNEQDENNISTLKTIDNARQKLRLSQNTQRTKRKKYDLPFVQIGGVASTNKTFSIAFAFIINEKEENYNWALTCLKLTLEECMYPRVIVMDRELALMNACQQVFPDATRLLYRWHITENIKKHCRQSIKSQHEWDSFRAMWTVLVESPTWILYIENYRKLQSILSEYPGVLKYLDQVWLSKYKETFVSVWIDRHLNFGERTTNRVESQHVKLKKYLCEKNSSLDKFFGCIDQIVKSQLTSIYESFEKSRIVLKHIHNLPCFRLLWVSVFRWIQYMYSGGSLTYHSQLLWKMGIFVVTEPSEQVSDFIDLNQMPKSCDTHPLMKEIPDMFHPYITHIQDVKGDRNYGFRAISVCLGYGEDQWLYVRHQVLDELLTEHWMVMPMIGVLIANRFGVILNYLTKRGDITFFPFWRGPEHFQYHHAITIAHIYDNHNVMVQLEGDYPMPTISAYWIRHRAPSTAGWQTMYMSRLEFYRQIKPCNLKTPVITIEDYC</sequence>
<dbReference type="CDD" id="cd22744">
    <property type="entry name" value="OTU"/>
    <property type="match status" value="1"/>
</dbReference>
<dbReference type="PANTHER" id="PTHR31569">
    <property type="entry name" value="SWIM-TYPE DOMAIN-CONTAINING PROTEIN"/>
    <property type="match status" value="1"/>
</dbReference>
<evidence type="ECO:0000259" key="1">
    <source>
        <dbReference type="Pfam" id="PF10551"/>
    </source>
</evidence>
<keyword evidence="3" id="KW-1185">Reference proteome</keyword>
<name>A0A5D2JUS0_GOSTO</name>
<proteinExistence type="predicted"/>
<dbReference type="Proteomes" id="UP000322667">
    <property type="component" value="Chromosome D08"/>
</dbReference>
<dbReference type="Pfam" id="PF10551">
    <property type="entry name" value="MULE"/>
    <property type="match status" value="1"/>
</dbReference>